<gene>
    <name evidence="4" type="ORF">FWJ32_01555</name>
</gene>
<evidence type="ECO:0000256" key="1">
    <source>
        <dbReference type="ARBA" id="ARBA00007665"/>
    </source>
</evidence>
<evidence type="ECO:0000313" key="5">
    <source>
        <dbReference type="Proteomes" id="UP000322976"/>
    </source>
</evidence>
<sequence>MELEPYVSILKRGESEFIEKKSHFLGHALRVSVEDEAFGFIEEIRDFFKDATHNVYAYKLKNGIMRYSDDGEPSGTAGLPVLDVINNMGIVDVVVVVTRYFGGILLGRGGLARAYSRAARDSLIQGQIVTYTPFYVVSLTFDYPVLGKLDNYLMGKVHVIDKIYTDRIEYKLYLRKGTEDAVFSDTVDITSGRCIIDIQGETYLPVSEGKLII</sequence>
<organism evidence="4 5">
    <name type="scientific">Calorimonas adulescens</name>
    <dbReference type="NCBI Taxonomy" id="2606906"/>
    <lineage>
        <taxon>Bacteria</taxon>
        <taxon>Bacillati</taxon>
        <taxon>Bacillota</taxon>
        <taxon>Clostridia</taxon>
        <taxon>Thermoanaerobacterales</taxon>
        <taxon>Thermoanaerobacteraceae</taxon>
        <taxon>Calorimonas</taxon>
    </lineage>
</organism>
<reference evidence="4 5" key="1">
    <citation type="submission" date="2019-08" db="EMBL/GenBank/DDBJ databases">
        <title>Calorimonas adulescens gen. nov., sp. nov., an anaerobic thermophilic bacterium from Sakhalin hot spring.</title>
        <authorList>
            <person name="Khomyakova M.A."/>
            <person name="Merkel A.Y."/>
            <person name="Novikov A."/>
            <person name="Bonch-Osmolovskaya E.A."/>
            <person name="Slobodkin A.I."/>
        </authorList>
    </citation>
    <scope>NUCLEOTIDE SEQUENCE [LARGE SCALE GENOMIC DNA]</scope>
    <source>
        <strain evidence="4 5">A05MB</strain>
    </source>
</reference>
<dbReference type="InterPro" id="IPR020569">
    <property type="entry name" value="UPF0029_Impact_CS"/>
</dbReference>
<dbReference type="Gene3D" id="3.30.230.30">
    <property type="entry name" value="Impact, N-terminal domain"/>
    <property type="match status" value="1"/>
</dbReference>
<dbReference type="AlphaFoldDB" id="A0A5D8QFW1"/>
<dbReference type="Pfam" id="PF09186">
    <property type="entry name" value="DUF1949"/>
    <property type="match status" value="1"/>
</dbReference>
<dbReference type="InterPro" id="IPR015269">
    <property type="entry name" value="UPF0029_Impact_C"/>
</dbReference>
<keyword evidence="5" id="KW-1185">Reference proteome</keyword>
<dbReference type="InterPro" id="IPR036956">
    <property type="entry name" value="Impact_N_sf"/>
</dbReference>
<evidence type="ECO:0000313" key="4">
    <source>
        <dbReference type="EMBL" id="TZE83590.1"/>
    </source>
</evidence>
<dbReference type="InterPro" id="IPR001498">
    <property type="entry name" value="Impact_N"/>
</dbReference>
<dbReference type="PANTHER" id="PTHR16301:SF20">
    <property type="entry name" value="IMPACT FAMILY MEMBER YIGZ"/>
    <property type="match status" value="1"/>
</dbReference>
<dbReference type="InterPro" id="IPR023582">
    <property type="entry name" value="Impact"/>
</dbReference>
<accession>A0A5D8QFW1</accession>
<evidence type="ECO:0000259" key="3">
    <source>
        <dbReference type="Pfam" id="PF09186"/>
    </source>
</evidence>
<proteinExistence type="inferred from homology"/>
<evidence type="ECO:0000259" key="2">
    <source>
        <dbReference type="Pfam" id="PF01205"/>
    </source>
</evidence>
<feature type="domain" description="Impact N-terminal" evidence="2">
    <location>
        <begin position="20"/>
        <end position="123"/>
    </location>
</feature>
<dbReference type="SUPFAM" id="SSF54211">
    <property type="entry name" value="Ribosomal protein S5 domain 2-like"/>
    <property type="match status" value="1"/>
</dbReference>
<feature type="domain" description="UPF0029" evidence="3">
    <location>
        <begin position="139"/>
        <end position="193"/>
    </location>
</feature>
<dbReference type="Proteomes" id="UP000322976">
    <property type="component" value="Unassembled WGS sequence"/>
</dbReference>
<dbReference type="InterPro" id="IPR020568">
    <property type="entry name" value="Ribosomal_Su5_D2-typ_SF"/>
</dbReference>
<comment type="caution">
    <text evidence="4">The sequence shown here is derived from an EMBL/GenBank/DDBJ whole genome shotgun (WGS) entry which is preliminary data.</text>
</comment>
<comment type="similarity">
    <text evidence="1">Belongs to the IMPACT family.</text>
</comment>
<dbReference type="Pfam" id="PF01205">
    <property type="entry name" value="Impact_N"/>
    <property type="match status" value="1"/>
</dbReference>
<dbReference type="EMBL" id="VTPS01000001">
    <property type="protein sequence ID" value="TZE83590.1"/>
    <property type="molecule type" value="Genomic_DNA"/>
</dbReference>
<dbReference type="PROSITE" id="PS00910">
    <property type="entry name" value="UPF0029"/>
    <property type="match status" value="1"/>
</dbReference>
<dbReference type="RefSeq" id="WP_149544209.1">
    <property type="nucleotide sequence ID" value="NZ_VTPS01000001.1"/>
</dbReference>
<protein>
    <submittedName>
        <fullName evidence="4">DUF1949 domain-containing protein</fullName>
    </submittedName>
</protein>
<dbReference type="GO" id="GO:0006446">
    <property type="term" value="P:regulation of translational initiation"/>
    <property type="evidence" value="ECO:0007669"/>
    <property type="project" value="TreeGrafter"/>
</dbReference>
<name>A0A5D8QFW1_9THEO</name>
<dbReference type="GO" id="GO:0005737">
    <property type="term" value="C:cytoplasm"/>
    <property type="evidence" value="ECO:0007669"/>
    <property type="project" value="TreeGrafter"/>
</dbReference>
<dbReference type="PANTHER" id="PTHR16301">
    <property type="entry name" value="IMPACT-RELATED"/>
    <property type="match status" value="1"/>
</dbReference>